<dbReference type="EMBL" id="SDPO01000003">
    <property type="protein sequence ID" value="RXZ47627.1"/>
    <property type="molecule type" value="Genomic_DNA"/>
</dbReference>
<evidence type="ECO:0000256" key="1">
    <source>
        <dbReference type="ARBA" id="ARBA00022598"/>
    </source>
</evidence>
<dbReference type="NCBIfam" id="TIGR02050">
    <property type="entry name" value="gshA_cyan_rel"/>
    <property type="match status" value="1"/>
</dbReference>
<name>A0A4Q2JN17_9MICO</name>
<evidence type="ECO:0000313" key="6">
    <source>
        <dbReference type="EMBL" id="RXZ47627.1"/>
    </source>
</evidence>
<dbReference type="InterPro" id="IPR006336">
    <property type="entry name" value="GCS2"/>
</dbReference>
<dbReference type="GO" id="GO:0042398">
    <property type="term" value="P:modified amino acid biosynthetic process"/>
    <property type="evidence" value="ECO:0007669"/>
    <property type="project" value="InterPro"/>
</dbReference>
<dbReference type="Gene3D" id="3.30.590.20">
    <property type="match status" value="1"/>
</dbReference>
<keyword evidence="7" id="KW-1185">Reference proteome</keyword>
<reference evidence="6 7" key="1">
    <citation type="submission" date="2019-01" db="EMBL/GenBank/DDBJ databases">
        <authorList>
            <person name="Li J."/>
        </authorList>
    </citation>
    <scope>NUCLEOTIDE SEQUENCE [LARGE SCALE GENOMIC DNA]</scope>
    <source>
        <strain evidence="6 7">CCUG 35506</strain>
    </source>
</reference>
<dbReference type="GO" id="GO:0005524">
    <property type="term" value="F:ATP binding"/>
    <property type="evidence" value="ECO:0007669"/>
    <property type="project" value="UniProtKB-KW"/>
</dbReference>
<dbReference type="HAMAP" id="MF_01609">
    <property type="entry name" value="Glu_cys_ligase_2"/>
    <property type="match status" value="1"/>
</dbReference>
<dbReference type="Proteomes" id="UP000292935">
    <property type="component" value="Unassembled WGS sequence"/>
</dbReference>
<dbReference type="PANTHER" id="PTHR36510:SF1">
    <property type="entry name" value="GLUTAMATE--CYSTEINE LIGASE 2-RELATED"/>
    <property type="match status" value="1"/>
</dbReference>
<keyword evidence="1 5" id="KW-0436">Ligase</keyword>
<keyword evidence="3 5" id="KW-0067">ATP-binding</keyword>
<dbReference type="InterPro" id="IPR011793">
    <property type="entry name" value="YbdK"/>
</dbReference>
<comment type="caution">
    <text evidence="6">The sequence shown here is derived from an EMBL/GenBank/DDBJ whole genome shotgun (WGS) entry which is preliminary data.</text>
</comment>
<comment type="similarity">
    <text evidence="5">Belongs to the glutamate--cysteine ligase type 2 family. YbdK subfamily.</text>
</comment>
<dbReference type="OrthoDB" id="9769628at2"/>
<comment type="function">
    <text evidence="5">ATP-dependent carboxylate-amine ligase which exhibits weak glutamate--cysteine ligase activity.</text>
</comment>
<dbReference type="AlphaFoldDB" id="A0A4Q2JN17"/>
<protein>
    <recommendedName>
        <fullName evidence="5">Putative glutamate--cysteine ligase 2</fullName>
        <ecNumber evidence="5">6.3.2.2</ecNumber>
    </recommendedName>
    <alternativeName>
        <fullName evidence="5">Gamma-glutamylcysteine synthetase 2</fullName>
        <shortName evidence="5">GCS 2</shortName>
        <shortName evidence="5">Gamma-GCS 2</shortName>
    </alternativeName>
</protein>
<dbReference type="InterPro" id="IPR050141">
    <property type="entry name" value="GCL_type2/YbdK_subfam"/>
</dbReference>
<proteinExistence type="inferred from homology"/>
<sequence length="414" mass="44490">MSRLCDGFRQHVPSVRKGGLTPLSRLRRVRASASCSGEGTAVAVVSTFGIEEEFVFLDPETLRPADVAEGAFDHLHARPELARITHREFLASQVEHASAVFTSTDAAHNALVGFRRELAAEAERLGVVIASVGMPPDAYGFPTVTDLPRYLRIVEDMGGVIADHQIQGLHVHVGVADHDDGIRALNATRTWLPLFSALTGNSPIWRGHDTGFESWRNVAQRRWTTTGCPPIFRDGADYDRRLERLIGVGGMKDQAIIMWNARLSSHVPTVEIRVADAQLEAWSAVLLAALFRALVACVVDESLESEAAVKPTSEAAPGPELLNASLMHSAHSGLSGTVLDPVLAELLPAAEVLERCIRVLQPGLEAAGDLELAREGMARLLREGTGAARQRTAFAAGGVQGLGKLYGERFAAAG</sequence>
<dbReference type="EC" id="6.3.2.2" evidence="5"/>
<comment type="catalytic activity">
    <reaction evidence="4 5">
        <text>L-cysteine + L-glutamate + ATP = gamma-L-glutamyl-L-cysteine + ADP + phosphate + H(+)</text>
        <dbReference type="Rhea" id="RHEA:13285"/>
        <dbReference type="ChEBI" id="CHEBI:15378"/>
        <dbReference type="ChEBI" id="CHEBI:29985"/>
        <dbReference type="ChEBI" id="CHEBI:30616"/>
        <dbReference type="ChEBI" id="CHEBI:35235"/>
        <dbReference type="ChEBI" id="CHEBI:43474"/>
        <dbReference type="ChEBI" id="CHEBI:58173"/>
        <dbReference type="ChEBI" id="CHEBI:456216"/>
        <dbReference type="EC" id="6.3.2.2"/>
    </reaction>
</comment>
<evidence type="ECO:0000313" key="7">
    <source>
        <dbReference type="Proteomes" id="UP000292935"/>
    </source>
</evidence>
<evidence type="ECO:0000256" key="4">
    <source>
        <dbReference type="ARBA" id="ARBA00048819"/>
    </source>
</evidence>
<evidence type="ECO:0000256" key="5">
    <source>
        <dbReference type="HAMAP-Rule" id="MF_01609"/>
    </source>
</evidence>
<dbReference type="GO" id="GO:0004357">
    <property type="term" value="F:glutamate-cysteine ligase activity"/>
    <property type="evidence" value="ECO:0007669"/>
    <property type="project" value="UniProtKB-EC"/>
</dbReference>
<dbReference type="InterPro" id="IPR014746">
    <property type="entry name" value="Gln_synth/guanido_kin_cat_dom"/>
</dbReference>
<dbReference type="PANTHER" id="PTHR36510">
    <property type="entry name" value="GLUTAMATE--CYSTEINE LIGASE 2-RELATED"/>
    <property type="match status" value="1"/>
</dbReference>
<keyword evidence="2 5" id="KW-0547">Nucleotide-binding</keyword>
<gene>
    <name evidence="6" type="ORF">ESP57_13875</name>
</gene>
<evidence type="ECO:0000256" key="3">
    <source>
        <dbReference type="ARBA" id="ARBA00022840"/>
    </source>
</evidence>
<evidence type="ECO:0000256" key="2">
    <source>
        <dbReference type="ARBA" id="ARBA00022741"/>
    </source>
</evidence>
<dbReference type="SUPFAM" id="SSF55931">
    <property type="entry name" value="Glutamine synthetase/guanido kinase"/>
    <property type="match status" value="1"/>
</dbReference>
<organism evidence="6 7">
    <name type="scientific">Agromyces fucosus</name>
    <dbReference type="NCBI Taxonomy" id="41985"/>
    <lineage>
        <taxon>Bacteria</taxon>
        <taxon>Bacillati</taxon>
        <taxon>Actinomycetota</taxon>
        <taxon>Actinomycetes</taxon>
        <taxon>Micrococcales</taxon>
        <taxon>Microbacteriaceae</taxon>
        <taxon>Agromyces</taxon>
    </lineage>
</organism>
<dbReference type="Pfam" id="PF04107">
    <property type="entry name" value="GCS2"/>
    <property type="match status" value="1"/>
</dbReference>
<accession>A0A4Q2JN17</accession>